<dbReference type="Proteomes" id="UP000326112">
    <property type="component" value="Unassembled WGS sequence"/>
</dbReference>
<dbReference type="RefSeq" id="WP_152745757.1">
    <property type="nucleotide sequence ID" value="NZ_VUAZ01000020.1"/>
</dbReference>
<dbReference type="PANTHER" id="PTHR38772:SF1">
    <property type="entry name" value="NUCLEOID-ASSOCIATED PROTEIN YEJK"/>
    <property type="match status" value="1"/>
</dbReference>
<gene>
    <name evidence="4" type="ORF">F0169_04380</name>
</gene>
<organism evidence="4 5">
    <name type="scientific">Pseudomonas kitaguniensis</name>
    <dbReference type="NCBI Taxonomy" id="2607908"/>
    <lineage>
        <taxon>Bacteria</taxon>
        <taxon>Pseudomonadati</taxon>
        <taxon>Pseudomonadota</taxon>
        <taxon>Gammaproteobacteria</taxon>
        <taxon>Pseudomonadales</taxon>
        <taxon>Pseudomonadaceae</taxon>
        <taxon>Pseudomonas</taxon>
    </lineage>
</organism>
<accession>A0A5N7KGY2</accession>
<keyword evidence="3" id="KW-0963">Cytoplasm</keyword>
<protein>
    <submittedName>
        <fullName evidence="4">Nucleoid-associated protein</fullName>
    </submittedName>
</protein>
<evidence type="ECO:0000256" key="3">
    <source>
        <dbReference type="ARBA" id="ARBA00022490"/>
    </source>
</evidence>
<dbReference type="Pfam" id="PF04245">
    <property type="entry name" value="NA37"/>
    <property type="match status" value="1"/>
</dbReference>
<keyword evidence="5" id="KW-1185">Reference proteome</keyword>
<evidence type="ECO:0000313" key="4">
    <source>
        <dbReference type="EMBL" id="MPR01379.1"/>
    </source>
</evidence>
<comment type="subcellular location">
    <subcellularLocation>
        <location evidence="1">Cytoplasm</location>
        <location evidence="1">Nucleoid</location>
    </subcellularLocation>
</comment>
<dbReference type="InterPro" id="IPR007358">
    <property type="entry name" value="Nucleoid_associated_NdpA"/>
</dbReference>
<evidence type="ECO:0000313" key="5">
    <source>
        <dbReference type="Proteomes" id="UP000326112"/>
    </source>
</evidence>
<comment type="similarity">
    <text evidence="2">Belongs to the YejK family.</text>
</comment>
<evidence type="ECO:0000256" key="1">
    <source>
        <dbReference type="ARBA" id="ARBA00004453"/>
    </source>
</evidence>
<reference evidence="4 5" key="2">
    <citation type="journal article" date="2023" name="Plant Pathol.">
        <title>Dismantling and reorganizing Pseudomonas marginalis sensu#lato.</title>
        <authorList>
            <person name="Sawada H."/>
            <person name="Fujikawa T."/>
            <person name="Satou M."/>
        </authorList>
    </citation>
    <scope>NUCLEOTIDE SEQUENCE [LARGE SCALE GENOMIC DNA]</scope>
    <source>
        <strain evidence="4 5">MAFF 212408</strain>
    </source>
</reference>
<reference evidence="4 5" key="1">
    <citation type="journal article" date="2020" name="Int. J. Syst. Evol. Microbiol.">
        <title>Pseudomonas kitaguniensis sp. nov., a pathogen causing bacterial rot of Welsh onion in Japan.</title>
        <authorList>
            <person name="Sawada H."/>
            <person name="Fujikawa T."/>
            <person name="Nishiwaki Y."/>
            <person name="Horita H."/>
        </authorList>
    </citation>
    <scope>NUCLEOTIDE SEQUENCE [LARGE SCALE GENOMIC DNA]</scope>
    <source>
        <strain evidence="4 5">MAFF 212408</strain>
    </source>
</reference>
<name>A0A5N7KGY2_9PSED</name>
<sequence>MDVKVNFAVVHELIKEQFKDIQKSDIREVVLKKDKPAVNKLIIGATSIYGKKNNATHYGIFAKKTVSDFPKDFDAYSKIEISEKSFLEITESAMVELFAAAKKTAASSGGYILFVDYENSQGRFLLIAMLKKRDGLRLNEHLEPEELIELDLSSLYHAARINFNKYNEHAAADDEAKQELNYLSFLSQSAGRSAAGYFVTALGCAVGTASAAATKNLILESVKFFRERPNLRDKRIQFKDEVLRYLERQRDSGQSVKLSEVEAIARQFFPAEMEGEADDLASEFIGHLNSEAVGIPVEFPISKATLDKYTHVVYKADNWQLKFDRNSLGEGIDAEIRFVEQDRKLIINNLSENAIEVIRQAIADKRDSAEIE</sequence>
<proteinExistence type="inferred from homology"/>
<comment type="caution">
    <text evidence="4">The sequence shown here is derived from an EMBL/GenBank/DDBJ whole genome shotgun (WGS) entry which is preliminary data.</text>
</comment>
<dbReference type="EMBL" id="VUAZ01000020">
    <property type="protein sequence ID" value="MPR01379.1"/>
    <property type="molecule type" value="Genomic_DNA"/>
</dbReference>
<evidence type="ECO:0000256" key="2">
    <source>
        <dbReference type="ARBA" id="ARBA00009035"/>
    </source>
</evidence>
<dbReference type="PANTHER" id="PTHR38772">
    <property type="match status" value="1"/>
</dbReference>